<organism evidence="1 2">
    <name type="scientific">Ephemerocybe angulata</name>
    <dbReference type="NCBI Taxonomy" id="980116"/>
    <lineage>
        <taxon>Eukaryota</taxon>
        <taxon>Fungi</taxon>
        <taxon>Dikarya</taxon>
        <taxon>Basidiomycota</taxon>
        <taxon>Agaricomycotina</taxon>
        <taxon>Agaricomycetes</taxon>
        <taxon>Agaricomycetidae</taxon>
        <taxon>Agaricales</taxon>
        <taxon>Agaricineae</taxon>
        <taxon>Psathyrellaceae</taxon>
        <taxon>Ephemerocybe</taxon>
    </lineage>
</organism>
<reference evidence="1 2" key="1">
    <citation type="submission" date="2020-07" db="EMBL/GenBank/DDBJ databases">
        <title>Comparative genomics of pyrophilous fungi reveals a link between fire events and developmental genes.</title>
        <authorList>
            <consortium name="DOE Joint Genome Institute"/>
            <person name="Steindorff A.S."/>
            <person name="Carver A."/>
            <person name="Calhoun S."/>
            <person name="Stillman K."/>
            <person name="Liu H."/>
            <person name="Lipzen A."/>
            <person name="Pangilinan J."/>
            <person name="Labutti K."/>
            <person name="Bruns T.D."/>
            <person name="Grigoriev I.V."/>
        </authorList>
    </citation>
    <scope>NUCLEOTIDE SEQUENCE [LARGE SCALE GENOMIC DNA]</scope>
    <source>
        <strain evidence="1 2">CBS 144469</strain>
    </source>
</reference>
<proteinExistence type="predicted"/>
<dbReference type="Proteomes" id="UP000521943">
    <property type="component" value="Unassembled WGS sequence"/>
</dbReference>
<keyword evidence="2" id="KW-1185">Reference proteome</keyword>
<gene>
    <name evidence="1" type="ORF">DFP72DRAFT_1179007</name>
</gene>
<comment type="caution">
    <text evidence="1">The sequence shown here is derived from an EMBL/GenBank/DDBJ whole genome shotgun (WGS) entry which is preliminary data.</text>
</comment>
<evidence type="ECO:0008006" key="3">
    <source>
        <dbReference type="Google" id="ProtNLM"/>
    </source>
</evidence>
<protein>
    <recommendedName>
        <fullName evidence="3">F-box domain-containing protein</fullName>
    </recommendedName>
</protein>
<accession>A0A8H6HAV9</accession>
<dbReference type="EMBL" id="JACGCI010000173">
    <property type="protein sequence ID" value="KAF6742737.1"/>
    <property type="molecule type" value="Genomic_DNA"/>
</dbReference>
<dbReference type="AlphaFoldDB" id="A0A8H6HAV9"/>
<evidence type="ECO:0000313" key="2">
    <source>
        <dbReference type="Proteomes" id="UP000521943"/>
    </source>
</evidence>
<evidence type="ECO:0000313" key="1">
    <source>
        <dbReference type="EMBL" id="KAF6742737.1"/>
    </source>
</evidence>
<sequence length="315" mass="35819">MSQEVLRLRSENSPPSSLQARHIRNTLSNLEHQLNILKLLIGHIKRDRAQYKAILSPLRRVPMEVPCEIIAAAIPDAVLDFESRERVVELSLVSRRWRDAAHLCSRLWKGLFIGPRDKSVSKITTCLRRSGSLPKTVYFQGLRRHCPCQDAQPCDLNYPPLLKLLVDGPIIHHLAMYLDSMRCFKSFADLIALEIGAATPWASSSPHPWEALQSFSMYFISDKPEDWEEPMNPVESIVTKIPSVTSLQVDLPRRTQAFASIEESSYGPIHLTDIQLHRLSSFTIKWDWGNKRFFSVLRACVHVETLTIASNSAKS</sequence>
<dbReference type="OrthoDB" id="3124187at2759"/>
<name>A0A8H6HAV9_9AGAR</name>